<sequence length="116" mass="12582">MEHETLNLPSPKVDLEEGELSDSDSDGYTPLARPELATNEFASVSVSLPRQMDIASDDHDDDELHQEKSDSDGSSDESSGNIRLGAVRYPKRMRGQPSRTGGLKRSLHPTASTAVS</sequence>
<feature type="compositionally biased region" description="Acidic residues" evidence="1">
    <location>
        <begin position="16"/>
        <end position="25"/>
    </location>
</feature>
<reference evidence="2" key="2">
    <citation type="submission" date="2020-05" db="UniProtKB">
        <authorList>
            <consortium name="EnsemblMetazoa"/>
        </authorList>
    </citation>
    <scope>IDENTIFICATION</scope>
    <source>
        <strain evidence="2">maculatus3</strain>
    </source>
</reference>
<reference evidence="3" key="1">
    <citation type="submission" date="2013-09" db="EMBL/GenBank/DDBJ databases">
        <title>The Genome Sequence of Anopheles maculatus species B.</title>
        <authorList>
            <consortium name="The Broad Institute Genomics Platform"/>
            <person name="Neafsey D.E."/>
            <person name="Besansky N."/>
            <person name="Howell P."/>
            <person name="Walton C."/>
            <person name="Young S.K."/>
            <person name="Zeng Q."/>
            <person name="Gargeya S."/>
            <person name="Fitzgerald M."/>
            <person name="Haas B."/>
            <person name="Abouelleil A."/>
            <person name="Allen A.W."/>
            <person name="Alvarado L."/>
            <person name="Arachchi H.M."/>
            <person name="Berlin A.M."/>
            <person name="Chapman S.B."/>
            <person name="Gainer-Dewar J."/>
            <person name="Goldberg J."/>
            <person name="Griggs A."/>
            <person name="Gujja S."/>
            <person name="Hansen M."/>
            <person name="Howarth C."/>
            <person name="Imamovic A."/>
            <person name="Ireland A."/>
            <person name="Larimer J."/>
            <person name="McCowan C."/>
            <person name="Murphy C."/>
            <person name="Pearson M."/>
            <person name="Poon T.W."/>
            <person name="Priest M."/>
            <person name="Roberts A."/>
            <person name="Saif S."/>
            <person name="Shea T."/>
            <person name="Sisk P."/>
            <person name="Sykes S."/>
            <person name="Wortman J."/>
            <person name="Nusbaum C."/>
            <person name="Birren B."/>
        </authorList>
    </citation>
    <scope>NUCLEOTIDE SEQUENCE [LARGE SCALE GENOMIC DNA]</scope>
    <source>
        <strain evidence="3">maculatus3</strain>
    </source>
</reference>
<proteinExistence type="predicted"/>
<protein>
    <submittedName>
        <fullName evidence="2">Uncharacterized protein</fullName>
    </submittedName>
</protein>
<evidence type="ECO:0000313" key="3">
    <source>
        <dbReference type="Proteomes" id="UP000075901"/>
    </source>
</evidence>
<dbReference type="Proteomes" id="UP000075901">
    <property type="component" value="Unassembled WGS sequence"/>
</dbReference>
<evidence type="ECO:0000313" key="2">
    <source>
        <dbReference type="EnsemblMetazoa" id="AMAM003099-PA"/>
    </source>
</evidence>
<organism evidence="2 3">
    <name type="scientific">Anopheles maculatus</name>
    <dbReference type="NCBI Taxonomy" id="74869"/>
    <lineage>
        <taxon>Eukaryota</taxon>
        <taxon>Metazoa</taxon>
        <taxon>Ecdysozoa</taxon>
        <taxon>Arthropoda</taxon>
        <taxon>Hexapoda</taxon>
        <taxon>Insecta</taxon>
        <taxon>Pterygota</taxon>
        <taxon>Neoptera</taxon>
        <taxon>Endopterygota</taxon>
        <taxon>Diptera</taxon>
        <taxon>Nematocera</taxon>
        <taxon>Culicoidea</taxon>
        <taxon>Culicidae</taxon>
        <taxon>Anophelinae</taxon>
        <taxon>Anopheles</taxon>
        <taxon>Anopheles maculatus group</taxon>
    </lineage>
</organism>
<name>A0A182SAV5_9DIPT</name>
<feature type="region of interest" description="Disordered" evidence="1">
    <location>
        <begin position="1"/>
        <end position="116"/>
    </location>
</feature>
<keyword evidence="3" id="KW-1185">Reference proteome</keyword>
<accession>A0A182SAV5</accession>
<dbReference type="AlphaFoldDB" id="A0A182SAV5"/>
<dbReference type="EnsemblMetazoa" id="AMAM003099-RA">
    <property type="protein sequence ID" value="AMAM003099-PA"/>
    <property type="gene ID" value="AMAM003099"/>
</dbReference>
<evidence type="ECO:0000256" key="1">
    <source>
        <dbReference type="SAM" id="MobiDB-lite"/>
    </source>
</evidence>
<dbReference type="VEuPathDB" id="VectorBase:AMAM003099"/>